<proteinExistence type="predicted"/>
<dbReference type="PANTHER" id="PTHR45138:SF9">
    <property type="entry name" value="DIGUANYLATE CYCLASE DGCM-RELATED"/>
    <property type="match status" value="1"/>
</dbReference>
<keyword evidence="3" id="KW-0812">Transmembrane</keyword>
<dbReference type="PROSITE" id="PS50887">
    <property type="entry name" value="GGDEF"/>
    <property type="match status" value="1"/>
</dbReference>
<dbReference type="CDD" id="cd01949">
    <property type="entry name" value="GGDEF"/>
    <property type="match status" value="1"/>
</dbReference>
<dbReference type="Gene3D" id="3.30.450.20">
    <property type="entry name" value="PAS domain"/>
    <property type="match status" value="2"/>
</dbReference>
<dbReference type="InterPro" id="IPR043128">
    <property type="entry name" value="Rev_trsase/Diguanyl_cyclase"/>
</dbReference>
<dbReference type="Gene3D" id="3.30.70.270">
    <property type="match status" value="1"/>
</dbReference>
<dbReference type="SMART" id="SM00267">
    <property type="entry name" value="GGDEF"/>
    <property type="match status" value="1"/>
</dbReference>
<dbReference type="EC" id="2.7.7.65" evidence="1"/>
<dbReference type="Pfam" id="PF22588">
    <property type="entry name" value="dCache_1_like"/>
    <property type="match status" value="1"/>
</dbReference>
<evidence type="ECO:0000256" key="3">
    <source>
        <dbReference type="SAM" id="Phobius"/>
    </source>
</evidence>
<dbReference type="Proteomes" id="UP000746535">
    <property type="component" value="Unassembled WGS sequence"/>
</dbReference>
<dbReference type="CDD" id="cd12915">
    <property type="entry name" value="PDC2_DGC_like"/>
    <property type="match status" value="1"/>
</dbReference>
<feature type="transmembrane region" description="Helical" evidence="3">
    <location>
        <begin position="278"/>
        <end position="299"/>
    </location>
</feature>
<keyword evidence="3" id="KW-1133">Transmembrane helix</keyword>
<evidence type="ECO:0000256" key="1">
    <source>
        <dbReference type="ARBA" id="ARBA00012528"/>
    </source>
</evidence>
<feature type="domain" description="GGDEF" evidence="4">
    <location>
        <begin position="354"/>
        <end position="491"/>
    </location>
</feature>
<keyword evidence="3" id="KW-0472">Membrane</keyword>
<dbReference type="InterPro" id="IPR029787">
    <property type="entry name" value="Nucleotide_cyclase"/>
</dbReference>
<evidence type="ECO:0000256" key="2">
    <source>
        <dbReference type="ARBA" id="ARBA00034247"/>
    </source>
</evidence>
<evidence type="ECO:0000313" key="5">
    <source>
        <dbReference type="EMBL" id="NJO99755.1"/>
    </source>
</evidence>
<gene>
    <name evidence="5" type="ORF">HBH25_02605</name>
</gene>
<protein>
    <recommendedName>
        <fullName evidence="1">diguanylate cyclase</fullName>
        <ecNumber evidence="1">2.7.7.65</ecNumber>
    </recommendedName>
</protein>
<dbReference type="EMBL" id="JAAVJI010000001">
    <property type="protein sequence ID" value="NJO99755.1"/>
    <property type="molecule type" value="Genomic_DNA"/>
</dbReference>
<accession>A0ABX0YBY8</accession>
<dbReference type="InterPro" id="IPR000160">
    <property type="entry name" value="GGDEF_dom"/>
</dbReference>
<evidence type="ECO:0000313" key="6">
    <source>
        <dbReference type="Proteomes" id="UP000746535"/>
    </source>
</evidence>
<comment type="catalytic activity">
    <reaction evidence="2">
        <text>2 GTP = 3',3'-c-di-GMP + 2 diphosphate</text>
        <dbReference type="Rhea" id="RHEA:24898"/>
        <dbReference type="ChEBI" id="CHEBI:33019"/>
        <dbReference type="ChEBI" id="CHEBI:37565"/>
        <dbReference type="ChEBI" id="CHEBI:58805"/>
        <dbReference type="EC" id="2.7.7.65"/>
    </reaction>
</comment>
<name>A0ABX0YBY8_9PSED</name>
<dbReference type="SUPFAM" id="SSF55073">
    <property type="entry name" value="Nucleotide cyclase"/>
    <property type="match status" value="1"/>
</dbReference>
<dbReference type="PANTHER" id="PTHR45138">
    <property type="entry name" value="REGULATORY COMPONENTS OF SENSORY TRANSDUCTION SYSTEM"/>
    <property type="match status" value="1"/>
</dbReference>
<evidence type="ECO:0000259" key="4">
    <source>
        <dbReference type="PROSITE" id="PS50887"/>
    </source>
</evidence>
<comment type="caution">
    <text evidence="5">The sequence shown here is derived from an EMBL/GenBank/DDBJ whole genome shotgun (WGS) entry which is preliminary data.</text>
</comment>
<keyword evidence="6" id="KW-1185">Reference proteome</keyword>
<sequence>MRLTLLFTSGIIAIIVALEAVRLWHDYGRALDEARISAANLAHATEQHAEGALRQVDSMLGGITERIEGDGLDNLNAQRLHGLLKRQVGLLPQLHGLFIYGPDGSWLVTDKDSVAPNANNADREYFAWHRDHPDPGLHIGPVITSRSTGEQVIPVSRRINHPDGTFAGVFLATLRLDYFQDFYASFEIDAHGIFVLLLADGTLLARRPVLPSAIGINLGNSPVFAQYLPYMDNGTADFNSPLDGERRIYGFRRVNGYPLVVQAALSRQSALQPWKVDLFKTLLVLGVLGCGIGLFGAALMREFKQRMAVEQALRSAQESLNQMAFHDGLTGLANRRKLDIALIDELSRARRLNYPVAMLMLDLDRFKLFNDRYGHPAGDDCLKAVAGVLSATVRRTSDLAVRYGGEELALLLPNTPFEGACKVADDVLEGIRALGIVHHDNDRGIVTASCGVYVCEPALQDTSPAAIIKGADALLYAAKHSGRDRWRATGGGALMASDGTA</sequence>
<dbReference type="Pfam" id="PF00990">
    <property type="entry name" value="GGDEF"/>
    <property type="match status" value="1"/>
</dbReference>
<dbReference type="CDD" id="cd12914">
    <property type="entry name" value="PDC1_DGC_like"/>
    <property type="match status" value="1"/>
</dbReference>
<organism evidence="5 6">
    <name type="scientific">Pseudomonas quercus</name>
    <dbReference type="NCBI Taxonomy" id="2722792"/>
    <lineage>
        <taxon>Bacteria</taxon>
        <taxon>Pseudomonadati</taxon>
        <taxon>Pseudomonadota</taxon>
        <taxon>Gammaproteobacteria</taxon>
        <taxon>Pseudomonadales</taxon>
        <taxon>Pseudomonadaceae</taxon>
        <taxon>Pseudomonas</taxon>
    </lineage>
</organism>
<reference evidence="5 6" key="1">
    <citation type="submission" date="2020-03" db="EMBL/GenBank/DDBJ databases">
        <authorList>
            <person name="Wang L."/>
            <person name="He N."/>
            <person name="Li Y."/>
            <person name="Fang Y."/>
            <person name="Zhang F."/>
        </authorList>
    </citation>
    <scope>NUCLEOTIDE SEQUENCE [LARGE SCALE GENOMIC DNA]</scope>
    <source>
        <strain evidence="6">hsmgli-8</strain>
    </source>
</reference>
<dbReference type="InterPro" id="IPR054327">
    <property type="entry name" value="His-kinase-like_sensor"/>
</dbReference>
<dbReference type="InterPro" id="IPR050469">
    <property type="entry name" value="Diguanylate_Cyclase"/>
</dbReference>
<dbReference type="NCBIfam" id="TIGR00254">
    <property type="entry name" value="GGDEF"/>
    <property type="match status" value="1"/>
</dbReference>